<dbReference type="AlphaFoldDB" id="A0A016TGT3"/>
<dbReference type="EMBL" id="JARK01001439">
    <property type="protein sequence ID" value="EYC01870.1"/>
    <property type="molecule type" value="Genomic_DNA"/>
</dbReference>
<organism evidence="1 2">
    <name type="scientific">Ancylostoma ceylanicum</name>
    <dbReference type="NCBI Taxonomy" id="53326"/>
    <lineage>
        <taxon>Eukaryota</taxon>
        <taxon>Metazoa</taxon>
        <taxon>Ecdysozoa</taxon>
        <taxon>Nematoda</taxon>
        <taxon>Chromadorea</taxon>
        <taxon>Rhabditida</taxon>
        <taxon>Rhabditina</taxon>
        <taxon>Rhabditomorpha</taxon>
        <taxon>Strongyloidea</taxon>
        <taxon>Ancylostomatidae</taxon>
        <taxon>Ancylostomatinae</taxon>
        <taxon>Ancylostoma</taxon>
    </lineage>
</organism>
<accession>A0A016TGT3</accession>
<protein>
    <submittedName>
        <fullName evidence="1">Uncharacterized protein</fullName>
    </submittedName>
</protein>
<comment type="caution">
    <text evidence="1">The sequence shown here is derived from an EMBL/GenBank/DDBJ whole genome shotgun (WGS) entry which is preliminary data.</text>
</comment>
<gene>
    <name evidence="1" type="primary">Acey_s0103.g3514</name>
    <name evidence="1" type="ORF">Y032_0103g3514</name>
</gene>
<sequence>MGQVTTLDLQCEDPLRYSADMGKQLQFSTEPPHAAKINIALLSITCKNWPQHHPHCTSWVVEPERERSCSFQLNQAVASRAKGFTPPATISQKDKS</sequence>
<name>A0A016TGT3_9BILA</name>
<proteinExistence type="predicted"/>
<reference evidence="2" key="1">
    <citation type="journal article" date="2015" name="Nat. Genet.">
        <title>The genome and transcriptome of the zoonotic hookworm Ancylostoma ceylanicum identify infection-specific gene families.</title>
        <authorList>
            <person name="Schwarz E.M."/>
            <person name="Hu Y."/>
            <person name="Antoshechkin I."/>
            <person name="Miller M.M."/>
            <person name="Sternberg P.W."/>
            <person name="Aroian R.V."/>
        </authorList>
    </citation>
    <scope>NUCLEOTIDE SEQUENCE</scope>
    <source>
        <strain evidence="2">HY135</strain>
    </source>
</reference>
<evidence type="ECO:0000313" key="2">
    <source>
        <dbReference type="Proteomes" id="UP000024635"/>
    </source>
</evidence>
<evidence type="ECO:0000313" key="1">
    <source>
        <dbReference type="EMBL" id="EYC01870.1"/>
    </source>
</evidence>
<dbReference type="Proteomes" id="UP000024635">
    <property type="component" value="Unassembled WGS sequence"/>
</dbReference>
<keyword evidence="2" id="KW-1185">Reference proteome</keyword>